<dbReference type="EMBL" id="LN714485">
    <property type="protein sequence ID" value="CEL69327.1"/>
    <property type="molecule type" value="Genomic_DNA"/>
</dbReference>
<dbReference type="GeneID" id="13442543"/>
<dbReference type="OMA" id="YITRWTI"/>
<dbReference type="PANTHER" id="PTHR47165:SF4">
    <property type="entry name" value="OS03G0429900 PROTEIN"/>
    <property type="match status" value="1"/>
</dbReference>
<dbReference type="InterPro" id="IPR031657">
    <property type="entry name" value="REPA_OB_2"/>
</dbReference>
<dbReference type="InterPro" id="IPR004365">
    <property type="entry name" value="NA-bd_OB_tRNA"/>
</dbReference>
<evidence type="ECO:0000259" key="11">
    <source>
        <dbReference type="Pfam" id="PF01336"/>
    </source>
</evidence>
<dbReference type="EMBL" id="FR823391">
    <property type="protein sequence ID" value="CBZ54612.1"/>
    <property type="molecule type" value="Genomic_DNA"/>
</dbReference>
<dbReference type="GO" id="GO:0006310">
    <property type="term" value="P:DNA recombination"/>
    <property type="evidence" value="ECO:0007669"/>
    <property type="project" value="InterPro"/>
</dbReference>
<dbReference type="Pfam" id="PF01336">
    <property type="entry name" value="tRNA_anti-codon"/>
    <property type="match status" value="1"/>
</dbReference>
<dbReference type="SUPFAM" id="SSF50249">
    <property type="entry name" value="Nucleic acid-binding proteins"/>
    <property type="match status" value="3"/>
</dbReference>
<keyword evidence="7 9" id="KW-0238">DNA-binding</keyword>
<dbReference type="Pfam" id="PF16900">
    <property type="entry name" value="REPA_OB_2"/>
    <property type="match status" value="1"/>
</dbReference>
<dbReference type="Pfam" id="PF08646">
    <property type="entry name" value="Rep_fac-A_C"/>
    <property type="match status" value="1"/>
</dbReference>
<dbReference type="InParanoid" id="F0VKL1"/>
<keyword evidence="8 9" id="KW-0539">Nucleus</keyword>
<feature type="domain" description="Replication factor A C-terminal" evidence="12">
    <location>
        <begin position="752"/>
        <end position="892"/>
    </location>
</feature>
<feature type="domain" description="Replication protein A OB" evidence="13">
    <location>
        <begin position="588"/>
        <end position="684"/>
    </location>
</feature>
<dbReference type="GO" id="GO:0003677">
    <property type="term" value="F:DNA binding"/>
    <property type="evidence" value="ECO:0007669"/>
    <property type="project" value="UniProtKB-KW"/>
</dbReference>
<name>F0VKL1_NEOCL</name>
<feature type="domain" description="OB" evidence="11">
    <location>
        <begin position="485"/>
        <end position="560"/>
    </location>
</feature>
<dbReference type="CDD" id="cd04474">
    <property type="entry name" value="RPA1_DBD_A"/>
    <property type="match status" value="1"/>
</dbReference>
<reference evidence="15" key="4">
    <citation type="journal article" date="2015" name="PLoS ONE">
        <title>Comprehensive Evaluation of Toxoplasma gondii VEG and Neospora caninum LIV Genomes with Tachyzoite Stage Transcriptome and Proteome Defines Novel Transcript Features.</title>
        <authorList>
            <person name="Ramaprasad A."/>
            <person name="Mourier T."/>
            <person name="Naeem R."/>
            <person name="Malas T.B."/>
            <person name="Moussa E."/>
            <person name="Panigrahi A."/>
            <person name="Vermont S.J."/>
            <person name="Otto T.D."/>
            <person name="Wastling J."/>
            <person name="Pain A."/>
        </authorList>
    </citation>
    <scope>NUCLEOTIDE SEQUENCE</scope>
    <source>
        <strain evidence="15">Liverpool</strain>
    </source>
</reference>
<dbReference type="GO" id="GO:0006281">
    <property type="term" value="P:DNA repair"/>
    <property type="evidence" value="ECO:0007669"/>
    <property type="project" value="InterPro"/>
</dbReference>
<evidence type="ECO:0000256" key="2">
    <source>
        <dbReference type="ARBA" id="ARBA00005690"/>
    </source>
</evidence>
<dbReference type="eggNOG" id="KOG1703">
    <property type="taxonomic scope" value="Eukaryota"/>
</dbReference>
<keyword evidence="4 9" id="KW-0479">Metal-binding</keyword>
<evidence type="ECO:0000259" key="13">
    <source>
        <dbReference type="Pfam" id="PF16900"/>
    </source>
</evidence>
<evidence type="ECO:0000256" key="5">
    <source>
        <dbReference type="ARBA" id="ARBA00022771"/>
    </source>
</evidence>
<keyword evidence="3 9" id="KW-0235">DNA replication</keyword>
<evidence type="ECO:0000256" key="6">
    <source>
        <dbReference type="ARBA" id="ARBA00022833"/>
    </source>
</evidence>
<evidence type="ECO:0000313" key="16">
    <source>
        <dbReference type="Proteomes" id="UP000007494"/>
    </source>
</evidence>
<evidence type="ECO:0000256" key="10">
    <source>
        <dbReference type="SAM" id="MobiDB-lite"/>
    </source>
</evidence>
<dbReference type="AlphaFoldDB" id="F0VKL1"/>
<comment type="similarity">
    <text evidence="2 9">Belongs to the replication factor A protein 1 family.</text>
</comment>
<dbReference type="Gene3D" id="2.40.50.140">
    <property type="entry name" value="Nucleic acid-binding proteins"/>
    <property type="match status" value="3"/>
</dbReference>
<feature type="compositionally biased region" description="Pro residues" evidence="10">
    <location>
        <begin position="334"/>
        <end position="360"/>
    </location>
</feature>
<evidence type="ECO:0000313" key="15">
    <source>
        <dbReference type="EMBL" id="CEL69327.1"/>
    </source>
</evidence>
<dbReference type="GO" id="GO:0008270">
    <property type="term" value="F:zinc ion binding"/>
    <property type="evidence" value="ECO:0007669"/>
    <property type="project" value="UniProtKB-KW"/>
</dbReference>
<dbReference type="Proteomes" id="UP000007494">
    <property type="component" value="Chromosome X"/>
</dbReference>
<organism evidence="14 16">
    <name type="scientific">Neospora caninum (strain Liverpool)</name>
    <dbReference type="NCBI Taxonomy" id="572307"/>
    <lineage>
        <taxon>Eukaryota</taxon>
        <taxon>Sar</taxon>
        <taxon>Alveolata</taxon>
        <taxon>Apicomplexa</taxon>
        <taxon>Conoidasida</taxon>
        <taxon>Coccidia</taxon>
        <taxon>Eucoccidiorida</taxon>
        <taxon>Eimeriorina</taxon>
        <taxon>Sarcocystidae</taxon>
        <taxon>Neospora</taxon>
    </lineage>
</organism>
<keyword evidence="16" id="KW-1185">Reference proteome</keyword>
<protein>
    <recommendedName>
        <fullName evidence="9">Replication protein A subunit</fullName>
    </recommendedName>
</protein>
<dbReference type="InterPro" id="IPR047192">
    <property type="entry name" value="Euk_RPA1_DBD_C"/>
</dbReference>
<reference evidence="14" key="2">
    <citation type="submission" date="2011-03" db="EMBL/GenBank/DDBJ databases">
        <title>Comparative genomics and transcriptomics of Neospora caninum and Toxoplasma gondii.</title>
        <authorList>
            <person name="Reid A.J."/>
            <person name="Sohal A."/>
            <person name="Harris D."/>
            <person name="Quail M."/>
            <person name="Sanders M."/>
            <person name="Berriman M."/>
            <person name="Wastling J.M."/>
            <person name="Pain A."/>
        </authorList>
    </citation>
    <scope>NUCLEOTIDE SEQUENCE</scope>
    <source>
        <strain evidence="14">Liverpool</strain>
    </source>
</reference>
<dbReference type="PANTHER" id="PTHR47165">
    <property type="entry name" value="OS03G0429900 PROTEIN"/>
    <property type="match status" value="1"/>
</dbReference>
<feature type="compositionally biased region" description="Polar residues" evidence="10">
    <location>
        <begin position="19"/>
        <end position="34"/>
    </location>
</feature>
<proteinExistence type="inferred from homology"/>
<evidence type="ECO:0000256" key="3">
    <source>
        <dbReference type="ARBA" id="ARBA00022705"/>
    </source>
</evidence>
<evidence type="ECO:0000313" key="14">
    <source>
        <dbReference type="EMBL" id="CBZ54612.1"/>
    </source>
</evidence>
<dbReference type="InterPro" id="IPR012340">
    <property type="entry name" value="NA-bd_OB-fold"/>
</dbReference>
<reference evidence="16" key="3">
    <citation type="journal article" date="2012" name="PLoS Pathog.">
        <title>Comparative genomics of the apicomplexan parasites Toxoplasma gondii and Neospora caninum: Coccidia differing in host range and transmission strategy.</title>
        <authorList>
            <person name="Reid A.J."/>
            <person name="Vermont S.J."/>
            <person name="Cotton J.A."/>
            <person name="Harris D."/>
            <person name="Hill-Cawthorne G.A."/>
            <person name="Konen-Waisman S."/>
            <person name="Latham S.M."/>
            <person name="Mourier T."/>
            <person name="Norton R."/>
            <person name="Quail M.A."/>
            <person name="Sanders M."/>
            <person name="Shanmugam D."/>
            <person name="Sohal A."/>
            <person name="Wasmuth J.D."/>
            <person name="Brunk B."/>
            <person name="Grigg M.E."/>
            <person name="Howard J.C."/>
            <person name="Parkinson J."/>
            <person name="Roos D.S."/>
            <person name="Trees A.J."/>
            <person name="Berriman M."/>
            <person name="Pain A."/>
            <person name="Wastling J.M."/>
        </authorList>
    </citation>
    <scope>NUCLEOTIDE SEQUENCE [LARGE SCALE GENOMIC DNA]</scope>
    <source>
        <strain evidence="16">Liverpool</strain>
    </source>
</reference>
<dbReference type="GO" id="GO:0006260">
    <property type="term" value="P:DNA replication"/>
    <property type="evidence" value="ECO:0007669"/>
    <property type="project" value="UniProtKB-KW"/>
</dbReference>
<dbReference type="InterPro" id="IPR013955">
    <property type="entry name" value="Rep_factor-A_C"/>
</dbReference>
<accession>F0VKL1</accession>
<comment type="subcellular location">
    <subcellularLocation>
        <location evidence="1 9">Nucleus</location>
    </subcellularLocation>
</comment>
<evidence type="ECO:0000256" key="9">
    <source>
        <dbReference type="RuleBase" id="RU364130"/>
    </source>
</evidence>
<dbReference type="NCBIfam" id="TIGR00617">
    <property type="entry name" value="rpa1"/>
    <property type="match status" value="1"/>
</dbReference>
<dbReference type="VEuPathDB" id="ToxoDB:NCLIV_050400"/>
<evidence type="ECO:0000256" key="8">
    <source>
        <dbReference type="ARBA" id="ARBA00023242"/>
    </source>
</evidence>
<evidence type="ECO:0000256" key="1">
    <source>
        <dbReference type="ARBA" id="ARBA00004123"/>
    </source>
</evidence>
<dbReference type="eggNOG" id="KOG0851">
    <property type="taxonomic scope" value="Eukaryota"/>
</dbReference>
<reference evidence="14" key="1">
    <citation type="submission" date="2011-02" db="EMBL/GenBank/DDBJ databases">
        <authorList>
            <person name="Aslett M."/>
        </authorList>
    </citation>
    <scope>NUCLEOTIDE SEQUENCE</scope>
    <source>
        <strain evidence="14">Liverpool</strain>
    </source>
</reference>
<dbReference type="CDD" id="cd04475">
    <property type="entry name" value="RPA1_DBD_B"/>
    <property type="match status" value="1"/>
</dbReference>
<dbReference type="CDD" id="cd04476">
    <property type="entry name" value="RPA1_DBD_C"/>
    <property type="match status" value="1"/>
</dbReference>
<feature type="compositionally biased region" description="Low complexity" evidence="10">
    <location>
        <begin position="35"/>
        <end position="151"/>
    </location>
</feature>
<feature type="compositionally biased region" description="Polar residues" evidence="10">
    <location>
        <begin position="429"/>
        <end position="442"/>
    </location>
</feature>
<dbReference type="FunFam" id="2.40.50.140:FF:000064">
    <property type="entry name" value="Replication protein A subunit"/>
    <property type="match status" value="1"/>
</dbReference>
<keyword evidence="6 9" id="KW-0862">Zinc</keyword>
<dbReference type="FunFam" id="2.40.50.140:FF:000041">
    <property type="entry name" value="Replication protein A subunit"/>
    <property type="match status" value="1"/>
</dbReference>
<dbReference type="OrthoDB" id="332190at2759"/>
<evidence type="ECO:0000256" key="4">
    <source>
        <dbReference type="ARBA" id="ARBA00022723"/>
    </source>
</evidence>
<dbReference type="GO" id="GO:0005634">
    <property type="term" value="C:nucleus"/>
    <property type="evidence" value="ECO:0007669"/>
    <property type="project" value="UniProtKB-SubCell"/>
</dbReference>
<feature type="region of interest" description="Disordered" evidence="10">
    <location>
        <begin position="1"/>
        <end position="177"/>
    </location>
</feature>
<keyword evidence="5 9" id="KW-0863">Zinc-finger</keyword>
<gene>
    <name evidence="15" type="ORF">BN1204_050400</name>
    <name evidence="14" type="ORF">NCLIV_050400</name>
</gene>
<evidence type="ECO:0000259" key="12">
    <source>
        <dbReference type="Pfam" id="PF08646"/>
    </source>
</evidence>
<dbReference type="InterPro" id="IPR004591">
    <property type="entry name" value="Rfa1"/>
</dbReference>
<evidence type="ECO:0000256" key="7">
    <source>
        <dbReference type="ARBA" id="ARBA00023125"/>
    </source>
</evidence>
<dbReference type="RefSeq" id="XP_003884642.1">
    <property type="nucleotide sequence ID" value="XM_003884593.1"/>
</dbReference>
<sequence>MPPLHPSSGAAGGSDMNPPFSSSYNQNAVSYASRPSSYNPQPSSSYNPQPSSSYNPQPSSSYNPQPSSSYNPQPSSSYNPQPSSSYNPQPSSSYNPQPSSSYNPQPSSSYNPQHSSSYNPQHSSSYNPQPSSSYNAPPSSYNQPPSSSYQQPYPPSFASDRPSGHDADSSFSETPPPDFPPQVSFAFLVKFADKAFGLQRQKGGVCPSAQELLQLVDPVEPCLLCLAALHAKNKTIITVSDGVSWCRIASTQLPPLPPGASEPPTEEGLNAAALALSGCVIRLGNISITRTPRGKHIILARAFQVISHNFQAVAERLQTQRRPEVVFPSLPEGGAPPPSSHQPPAHQPPHQPSHPQPHPPVSRDGCISAETPFPQPAGESEAATGALRDSRNLASGQDPRAPEKQLQPAGGLPGRQVYGQHPHGGDNQAGPQRHQSAASHRSTPYPVLGQPQQGHLGLRPMGAESFIPLKDLTAYVAKWTIRARVDVKGDIRKYNGARGPGQLFNVELKDKDGEIRATFFNSAVDKWYNVLQEGKVYYFRGGLVKPKNPRFNHTRHDYELTFDEKSSIVEAEPGADIPSISRADLVDIRGIEEKEVNSTVSLIAIVHDYRPIQSITIKSTGQQKPKRDVFLVDEGGRSLALTLWGDKTETIPEDQLSQKPIVLFKSVKVGDWNGKKLDSQGNTRIELFPDGNRSAELQDWWNREGSQRGSFASISGGGGLGVGRKEILKSLEQVAQEAAQAEASVLSDKGVYATSCALLERIGDDRFSWPACPDCRKKMSEEVTGCWQCPSCRKQCEQPNHTYMLNMSLMDLTGSLRCSCMGEKAEEFMGNTKAETVLLLAEHRALDEQGRSFQDIFADANLEEWIFRICSKYDSWMDEVSIKQRVVAAAPLFRRVGEQTQHRLDFVRTAFHHLNIPFP</sequence>
<feature type="region of interest" description="Disordered" evidence="10">
    <location>
        <begin position="327"/>
        <end position="456"/>
    </location>
</feature>